<dbReference type="PANTHER" id="PTHR45931:SF23">
    <property type="entry name" value="OS12G0134500 PROTEIN"/>
    <property type="match status" value="1"/>
</dbReference>
<dbReference type="GO" id="GO:0005634">
    <property type="term" value="C:nucleus"/>
    <property type="evidence" value="ECO:0007669"/>
    <property type="project" value="TreeGrafter"/>
</dbReference>
<evidence type="ECO:0000256" key="4">
    <source>
        <dbReference type="PROSITE-ProRule" id="PRU00175"/>
    </source>
</evidence>
<reference evidence="8" key="1">
    <citation type="submission" date="2023-07" db="EMBL/GenBank/DDBJ databases">
        <title>A chromosome-level genome assembly of Lolium multiflorum.</title>
        <authorList>
            <person name="Chen Y."/>
            <person name="Copetti D."/>
            <person name="Kolliker R."/>
            <person name="Studer B."/>
        </authorList>
    </citation>
    <scope>NUCLEOTIDE SEQUENCE</scope>
    <source>
        <strain evidence="8">02402/16</strain>
        <tissue evidence="8">Leaf</tissue>
    </source>
</reference>
<feature type="domain" description="RING-type" evidence="6">
    <location>
        <begin position="175"/>
        <end position="216"/>
    </location>
</feature>
<comment type="caution">
    <text evidence="8">The sequence shown here is derived from an EMBL/GenBank/DDBJ whole genome shotgun (WGS) entry which is preliminary data.</text>
</comment>
<gene>
    <name evidence="7" type="ORF">QYE76_016475</name>
    <name evidence="8" type="ORF">QYE76_065311</name>
</gene>
<dbReference type="Proteomes" id="UP001231189">
    <property type="component" value="Unassembled WGS sequence"/>
</dbReference>
<dbReference type="PANTHER" id="PTHR45931">
    <property type="entry name" value="SI:CH211-59O9.10"/>
    <property type="match status" value="1"/>
</dbReference>
<evidence type="ECO:0000256" key="3">
    <source>
        <dbReference type="ARBA" id="ARBA00022833"/>
    </source>
</evidence>
<dbReference type="Gene3D" id="3.30.40.10">
    <property type="entry name" value="Zinc/RING finger domain, C3HC4 (zinc finger)"/>
    <property type="match status" value="1"/>
</dbReference>
<dbReference type="GO" id="GO:0006511">
    <property type="term" value="P:ubiquitin-dependent protein catabolic process"/>
    <property type="evidence" value="ECO:0007669"/>
    <property type="project" value="TreeGrafter"/>
</dbReference>
<evidence type="ECO:0000256" key="1">
    <source>
        <dbReference type="ARBA" id="ARBA00022723"/>
    </source>
</evidence>
<accession>A0AAD8W8K2</accession>
<evidence type="ECO:0000313" key="7">
    <source>
        <dbReference type="EMBL" id="KAK1561248.1"/>
    </source>
</evidence>
<dbReference type="EMBL" id="JAUUTY010001222">
    <property type="protein sequence ID" value="KAK1561248.1"/>
    <property type="molecule type" value="Genomic_DNA"/>
</dbReference>
<dbReference type="GO" id="GO:0061630">
    <property type="term" value="F:ubiquitin protein ligase activity"/>
    <property type="evidence" value="ECO:0007669"/>
    <property type="project" value="TreeGrafter"/>
</dbReference>
<organism evidence="8 9">
    <name type="scientific">Lolium multiflorum</name>
    <name type="common">Italian ryegrass</name>
    <name type="synonym">Lolium perenne subsp. multiflorum</name>
    <dbReference type="NCBI Taxonomy" id="4521"/>
    <lineage>
        <taxon>Eukaryota</taxon>
        <taxon>Viridiplantae</taxon>
        <taxon>Streptophyta</taxon>
        <taxon>Embryophyta</taxon>
        <taxon>Tracheophyta</taxon>
        <taxon>Spermatophyta</taxon>
        <taxon>Magnoliopsida</taxon>
        <taxon>Liliopsida</taxon>
        <taxon>Poales</taxon>
        <taxon>Poaceae</taxon>
        <taxon>BOP clade</taxon>
        <taxon>Pooideae</taxon>
        <taxon>Poodae</taxon>
        <taxon>Poeae</taxon>
        <taxon>Poeae Chloroplast Group 2 (Poeae type)</taxon>
        <taxon>Loliodinae</taxon>
        <taxon>Loliinae</taxon>
        <taxon>Lolium</taxon>
    </lineage>
</organism>
<dbReference type="SUPFAM" id="SSF57850">
    <property type="entry name" value="RING/U-box"/>
    <property type="match status" value="1"/>
</dbReference>
<dbReference type="AlphaFoldDB" id="A0AAD8W8K2"/>
<evidence type="ECO:0000313" key="9">
    <source>
        <dbReference type="Proteomes" id="UP001231189"/>
    </source>
</evidence>
<keyword evidence="9" id="KW-1185">Reference proteome</keyword>
<keyword evidence="3" id="KW-0862">Zinc</keyword>
<feature type="region of interest" description="Disordered" evidence="5">
    <location>
        <begin position="74"/>
        <end position="105"/>
    </location>
</feature>
<dbReference type="InterPro" id="IPR013083">
    <property type="entry name" value="Znf_RING/FYVE/PHD"/>
</dbReference>
<sequence>MDCSGQDSDAAASEQPHLPPAFTPVHAILGHVLFDSSAAGANGIFRHAPDDCPYQDIIRAAELASWGGEATRATWAAASRDTDGSGQNNDADAGEQPHPLPASSPVLVPWHESLSLMDVLRRRIRHGDGDEDGDMNWYEDDDAYRGGGFGAVPASDDEIVRLEKATVGDTREAECAVCMERFAEGDEIRKMPCSHGFHQTCIFKWLRVSRLCPHCRFAVRADDN</sequence>
<evidence type="ECO:0000313" key="8">
    <source>
        <dbReference type="EMBL" id="KAK1647506.1"/>
    </source>
</evidence>
<dbReference type="SMART" id="SM00184">
    <property type="entry name" value="RING"/>
    <property type="match status" value="1"/>
</dbReference>
<proteinExistence type="predicted"/>
<keyword evidence="1" id="KW-0479">Metal-binding</keyword>
<dbReference type="GO" id="GO:0008270">
    <property type="term" value="F:zinc ion binding"/>
    <property type="evidence" value="ECO:0007669"/>
    <property type="project" value="UniProtKB-KW"/>
</dbReference>
<dbReference type="CDD" id="cd16454">
    <property type="entry name" value="RING-H2_PA-TM-RING"/>
    <property type="match status" value="1"/>
</dbReference>
<dbReference type="InterPro" id="IPR001841">
    <property type="entry name" value="Znf_RING"/>
</dbReference>
<dbReference type="Pfam" id="PF13639">
    <property type="entry name" value="zf-RING_2"/>
    <property type="match status" value="1"/>
</dbReference>
<protein>
    <recommendedName>
        <fullName evidence="6">RING-type domain-containing protein</fullName>
    </recommendedName>
</protein>
<dbReference type="PROSITE" id="PS50089">
    <property type="entry name" value="ZF_RING_2"/>
    <property type="match status" value="1"/>
</dbReference>
<keyword evidence="2 4" id="KW-0863">Zinc-finger</keyword>
<evidence type="ECO:0000256" key="5">
    <source>
        <dbReference type="SAM" id="MobiDB-lite"/>
    </source>
</evidence>
<evidence type="ECO:0000256" key="2">
    <source>
        <dbReference type="ARBA" id="ARBA00022771"/>
    </source>
</evidence>
<evidence type="ECO:0000259" key="6">
    <source>
        <dbReference type="PROSITE" id="PS50089"/>
    </source>
</evidence>
<dbReference type="InterPro" id="IPR051834">
    <property type="entry name" value="RING_finger_E3_ligase"/>
</dbReference>
<dbReference type="EMBL" id="JAUUTY010000004">
    <property type="protein sequence ID" value="KAK1647506.1"/>
    <property type="molecule type" value="Genomic_DNA"/>
</dbReference>
<name>A0AAD8W8K2_LOLMU</name>